<evidence type="ECO:0000256" key="2">
    <source>
        <dbReference type="ARBA" id="ARBA00022475"/>
    </source>
</evidence>
<dbReference type="GO" id="GO:0042970">
    <property type="term" value="F:homoserine transmembrane transporter activity"/>
    <property type="evidence" value="ECO:0007669"/>
    <property type="project" value="TreeGrafter"/>
</dbReference>
<dbReference type="AlphaFoldDB" id="A0A6N7F204"/>
<dbReference type="Proteomes" id="UP000471298">
    <property type="component" value="Unassembled WGS sequence"/>
</dbReference>
<protein>
    <submittedName>
        <fullName evidence="7">LysE family translocator</fullName>
    </submittedName>
</protein>
<evidence type="ECO:0000256" key="6">
    <source>
        <dbReference type="SAM" id="Phobius"/>
    </source>
</evidence>
<gene>
    <name evidence="7" type="ORF">GCU85_03970</name>
</gene>
<dbReference type="InterPro" id="IPR001123">
    <property type="entry name" value="LeuE-type"/>
</dbReference>
<accession>A0A6N7F204</accession>
<dbReference type="PIRSF" id="PIRSF006324">
    <property type="entry name" value="LeuE"/>
    <property type="match status" value="1"/>
</dbReference>
<keyword evidence="4 6" id="KW-1133">Transmembrane helix</keyword>
<comment type="subcellular location">
    <subcellularLocation>
        <location evidence="1">Cell membrane</location>
        <topology evidence="1">Multi-pass membrane protein</topology>
    </subcellularLocation>
</comment>
<dbReference type="PANTHER" id="PTHR30086:SF5">
    <property type="entry name" value="HOMOGENTISATE EXPORT PROTEIN"/>
    <property type="match status" value="1"/>
</dbReference>
<evidence type="ECO:0000256" key="5">
    <source>
        <dbReference type="ARBA" id="ARBA00023136"/>
    </source>
</evidence>
<evidence type="ECO:0000256" key="1">
    <source>
        <dbReference type="ARBA" id="ARBA00004651"/>
    </source>
</evidence>
<organism evidence="7 8">
    <name type="scientific">Ostreibacterium oceani</name>
    <dbReference type="NCBI Taxonomy" id="2654998"/>
    <lineage>
        <taxon>Bacteria</taxon>
        <taxon>Pseudomonadati</taxon>
        <taxon>Pseudomonadota</taxon>
        <taxon>Gammaproteobacteria</taxon>
        <taxon>Cardiobacteriales</taxon>
        <taxon>Ostreibacteriaceae</taxon>
        <taxon>Ostreibacterium</taxon>
    </lineage>
</organism>
<feature type="transmembrane region" description="Helical" evidence="6">
    <location>
        <begin position="191"/>
        <end position="209"/>
    </location>
</feature>
<evidence type="ECO:0000256" key="3">
    <source>
        <dbReference type="ARBA" id="ARBA00022692"/>
    </source>
</evidence>
<feature type="transmembrane region" description="Helical" evidence="6">
    <location>
        <begin position="117"/>
        <end position="144"/>
    </location>
</feature>
<dbReference type="PANTHER" id="PTHR30086">
    <property type="entry name" value="ARGININE EXPORTER PROTEIN ARGO"/>
    <property type="match status" value="1"/>
</dbReference>
<reference evidence="7 8" key="1">
    <citation type="submission" date="2019-10" db="EMBL/GenBank/DDBJ databases">
        <title>Cardiobacteriales fam. a chemoheterotrophic member of the order Cardiobacteriales, and proposal of Cardiobacteriales fam. nov.</title>
        <authorList>
            <person name="Wang C."/>
        </authorList>
    </citation>
    <scope>NUCLEOTIDE SEQUENCE [LARGE SCALE GENOMIC DNA]</scope>
    <source>
        <strain evidence="7 8">ML27</strain>
    </source>
</reference>
<keyword evidence="2" id="KW-1003">Cell membrane</keyword>
<keyword evidence="5 6" id="KW-0472">Membrane</keyword>
<feature type="transmembrane region" description="Helical" evidence="6">
    <location>
        <begin position="44"/>
        <end position="69"/>
    </location>
</feature>
<evidence type="ECO:0000256" key="4">
    <source>
        <dbReference type="ARBA" id="ARBA00022989"/>
    </source>
</evidence>
<sequence length="210" mass="22924">MLESINVAILTGFIATFAFVSLTPGLCMTLALTMGMQIGFKKTLWLMFGELIGVAIVAIASVMSVAVILLNYPQIFMVIKYGGGLYLAYIGINMWLSKGKLALNLNPLEQRSPSRMALMFQGLITAVSNPKGWAFFIALLPPFIDQSKPLYPQLIILIGLIVLIEFASLCLYCEGGKTLRRLLQNTGNVKLINRISGSLMIGVAIWLAFG</sequence>
<dbReference type="InParanoid" id="A0A6N7F204"/>
<proteinExistence type="predicted"/>
<feature type="transmembrane region" description="Helical" evidence="6">
    <location>
        <begin position="75"/>
        <end position="96"/>
    </location>
</feature>
<keyword evidence="8" id="KW-1185">Reference proteome</keyword>
<name>A0A6N7F204_9GAMM</name>
<dbReference type="RefSeq" id="WP_152809596.1">
    <property type="nucleotide sequence ID" value="NZ_WHNW01000003.1"/>
</dbReference>
<dbReference type="EMBL" id="WHNW01000003">
    <property type="protein sequence ID" value="MPV85896.1"/>
    <property type="molecule type" value="Genomic_DNA"/>
</dbReference>
<feature type="transmembrane region" description="Helical" evidence="6">
    <location>
        <begin position="6"/>
        <end position="32"/>
    </location>
</feature>
<feature type="transmembrane region" description="Helical" evidence="6">
    <location>
        <begin position="150"/>
        <end position="171"/>
    </location>
</feature>
<comment type="caution">
    <text evidence="7">The sequence shown here is derived from an EMBL/GenBank/DDBJ whole genome shotgun (WGS) entry which is preliminary data.</text>
</comment>
<evidence type="ECO:0000313" key="7">
    <source>
        <dbReference type="EMBL" id="MPV85896.1"/>
    </source>
</evidence>
<evidence type="ECO:0000313" key="8">
    <source>
        <dbReference type="Proteomes" id="UP000471298"/>
    </source>
</evidence>
<dbReference type="GO" id="GO:0005886">
    <property type="term" value="C:plasma membrane"/>
    <property type="evidence" value="ECO:0007669"/>
    <property type="project" value="UniProtKB-SubCell"/>
</dbReference>
<keyword evidence="3 6" id="KW-0812">Transmembrane</keyword>
<dbReference type="Pfam" id="PF01810">
    <property type="entry name" value="LysE"/>
    <property type="match status" value="1"/>
</dbReference>